<dbReference type="EMBL" id="MNPL01008283">
    <property type="protein sequence ID" value="OQR74293.1"/>
    <property type="molecule type" value="Genomic_DNA"/>
</dbReference>
<sequence>MCIYGNDYGGDMNGHPKLIRCSHETYVYTTYVTICIAFKVECNDTECLVSLLHISKLNRSSQHANAGRYVVSVRGVFAFTVSMLCNVKIPSWRQSATSSVVIF</sequence>
<gene>
    <name evidence="1" type="ORF">BIW11_09176</name>
</gene>
<evidence type="ECO:0000313" key="1">
    <source>
        <dbReference type="EMBL" id="OQR74293.1"/>
    </source>
</evidence>
<reference evidence="1 2" key="1">
    <citation type="journal article" date="2017" name="Gigascience">
        <title>Draft genome of the honey bee ectoparasitic mite, Tropilaelaps mercedesae, is shaped by the parasitic life history.</title>
        <authorList>
            <person name="Dong X."/>
            <person name="Armstrong S.D."/>
            <person name="Xia D."/>
            <person name="Makepeace B.L."/>
            <person name="Darby A.C."/>
            <person name="Kadowaki T."/>
        </authorList>
    </citation>
    <scope>NUCLEOTIDE SEQUENCE [LARGE SCALE GENOMIC DNA]</scope>
    <source>
        <strain evidence="1">Wuxi-XJTLU</strain>
    </source>
</reference>
<comment type="caution">
    <text evidence="1">The sequence shown here is derived from an EMBL/GenBank/DDBJ whole genome shotgun (WGS) entry which is preliminary data.</text>
</comment>
<keyword evidence="2" id="KW-1185">Reference proteome</keyword>
<dbReference type="InParanoid" id="A0A1V9XLM5"/>
<organism evidence="1 2">
    <name type="scientific">Tropilaelaps mercedesae</name>
    <dbReference type="NCBI Taxonomy" id="418985"/>
    <lineage>
        <taxon>Eukaryota</taxon>
        <taxon>Metazoa</taxon>
        <taxon>Ecdysozoa</taxon>
        <taxon>Arthropoda</taxon>
        <taxon>Chelicerata</taxon>
        <taxon>Arachnida</taxon>
        <taxon>Acari</taxon>
        <taxon>Parasitiformes</taxon>
        <taxon>Mesostigmata</taxon>
        <taxon>Gamasina</taxon>
        <taxon>Dermanyssoidea</taxon>
        <taxon>Laelapidae</taxon>
        <taxon>Tropilaelaps</taxon>
    </lineage>
</organism>
<proteinExistence type="predicted"/>
<dbReference type="AlphaFoldDB" id="A0A1V9XLM5"/>
<protein>
    <submittedName>
        <fullName evidence="1">Uncharacterized protein</fullName>
    </submittedName>
</protein>
<name>A0A1V9XLM5_9ACAR</name>
<dbReference type="Proteomes" id="UP000192247">
    <property type="component" value="Unassembled WGS sequence"/>
</dbReference>
<evidence type="ECO:0000313" key="2">
    <source>
        <dbReference type="Proteomes" id="UP000192247"/>
    </source>
</evidence>
<accession>A0A1V9XLM5</accession>